<dbReference type="GO" id="GO:0004177">
    <property type="term" value="F:aminopeptidase activity"/>
    <property type="evidence" value="ECO:0007669"/>
    <property type="project" value="UniProtKB-KW"/>
</dbReference>
<reference evidence="11 12" key="1">
    <citation type="journal article" date="2019" name="Int. J. Syst. Evol. Microbiol.">
        <title>The Global Catalogue of Microorganisms (GCM) 10K type strain sequencing project: providing services to taxonomists for standard genome sequencing and annotation.</title>
        <authorList>
            <consortium name="The Broad Institute Genomics Platform"/>
            <consortium name="The Broad Institute Genome Sequencing Center for Infectious Disease"/>
            <person name="Wu L."/>
            <person name="Ma J."/>
        </authorList>
    </citation>
    <scope>NUCLEOTIDE SEQUENCE [LARGE SCALE GENOMIC DNA]</scope>
    <source>
        <strain evidence="11 12">JCM 15575</strain>
    </source>
</reference>
<organism evidence="11 12">
    <name type="scientific">Microbacterium lacus</name>
    <dbReference type="NCBI Taxonomy" id="415217"/>
    <lineage>
        <taxon>Bacteria</taxon>
        <taxon>Bacillati</taxon>
        <taxon>Actinomycetota</taxon>
        <taxon>Actinomycetes</taxon>
        <taxon>Micrococcales</taxon>
        <taxon>Microbacteriaceae</taxon>
        <taxon>Microbacterium</taxon>
    </lineage>
</organism>
<dbReference type="PANTHER" id="PTHR12147:SF26">
    <property type="entry name" value="PEPTIDASE M28 DOMAIN-CONTAINING PROTEIN"/>
    <property type="match status" value="1"/>
</dbReference>
<dbReference type="Pfam" id="PF04389">
    <property type="entry name" value="Peptidase_M28"/>
    <property type="match status" value="1"/>
</dbReference>
<dbReference type="Gene3D" id="3.40.630.10">
    <property type="entry name" value="Zn peptidases"/>
    <property type="match status" value="2"/>
</dbReference>
<feature type="chain" id="PRO_5046654651" evidence="8">
    <location>
        <begin position="35"/>
        <end position="539"/>
    </location>
</feature>
<evidence type="ECO:0000256" key="3">
    <source>
        <dbReference type="ARBA" id="ARBA00022670"/>
    </source>
</evidence>
<dbReference type="InterPro" id="IPR041756">
    <property type="entry name" value="M28_SGAP-like"/>
</dbReference>
<dbReference type="Proteomes" id="UP001500596">
    <property type="component" value="Unassembled WGS sequence"/>
</dbReference>
<feature type="domain" description="PA" evidence="9">
    <location>
        <begin position="158"/>
        <end position="249"/>
    </location>
</feature>
<keyword evidence="7" id="KW-0862">Zinc</keyword>
<dbReference type="InterPro" id="IPR045175">
    <property type="entry name" value="M28_fam"/>
</dbReference>
<protein>
    <submittedName>
        <fullName evidence="11">Aminopeptidase PaaP</fullName>
    </submittedName>
</protein>
<comment type="similarity">
    <text evidence="1">Belongs to the peptidase M28 family. M28A subfamily.</text>
</comment>
<dbReference type="SUPFAM" id="SSF53187">
    <property type="entry name" value="Zn-dependent exopeptidases"/>
    <property type="match status" value="1"/>
</dbReference>
<proteinExistence type="inferred from homology"/>
<dbReference type="PROSITE" id="PS51318">
    <property type="entry name" value="TAT"/>
    <property type="match status" value="1"/>
</dbReference>
<name>A0ABN2G1K1_9MICO</name>
<dbReference type="Gene3D" id="3.50.30.30">
    <property type="match status" value="1"/>
</dbReference>
<comment type="caution">
    <text evidence="11">The sequence shown here is derived from an EMBL/GenBank/DDBJ whole genome shotgun (WGS) entry which is preliminary data.</text>
</comment>
<evidence type="ECO:0000256" key="8">
    <source>
        <dbReference type="SAM" id="SignalP"/>
    </source>
</evidence>
<dbReference type="InterPro" id="IPR046450">
    <property type="entry name" value="PA_dom_sf"/>
</dbReference>
<evidence type="ECO:0000256" key="2">
    <source>
        <dbReference type="ARBA" id="ARBA00022438"/>
    </source>
</evidence>
<evidence type="ECO:0000256" key="1">
    <source>
        <dbReference type="ARBA" id="ARBA00005957"/>
    </source>
</evidence>
<gene>
    <name evidence="11" type="primary">paaP</name>
    <name evidence="11" type="ORF">GCM10009807_04870</name>
</gene>
<dbReference type="InterPro" id="IPR006311">
    <property type="entry name" value="TAT_signal"/>
</dbReference>
<keyword evidence="2 11" id="KW-0031">Aminopeptidase</keyword>
<dbReference type="RefSeq" id="WP_344051244.1">
    <property type="nucleotide sequence ID" value="NZ_BAAAPK010000001.1"/>
</dbReference>
<evidence type="ECO:0000256" key="5">
    <source>
        <dbReference type="ARBA" id="ARBA00022729"/>
    </source>
</evidence>
<dbReference type="Pfam" id="PF02225">
    <property type="entry name" value="PA"/>
    <property type="match status" value="1"/>
</dbReference>
<dbReference type="EMBL" id="BAAAPK010000001">
    <property type="protein sequence ID" value="GAA1663777.1"/>
    <property type="molecule type" value="Genomic_DNA"/>
</dbReference>
<evidence type="ECO:0000313" key="12">
    <source>
        <dbReference type="Proteomes" id="UP001500596"/>
    </source>
</evidence>
<feature type="signal peptide" evidence="8">
    <location>
        <begin position="1"/>
        <end position="34"/>
    </location>
</feature>
<dbReference type="InterPro" id="IPR003137">
    <property type="entry name" value="PA_domain"/>
</dbReference>
<keyword evidence="4" id="KW-0479">Metal-binding</keyword>
<sequence>MKRSVRPSRRALAVTTATAAALALALAPATGALAAPPAAACDNRNNNTIAKLTQCVSADGVKQHMDALQSIADANGGNRAANTPGYEASVDYVVDTLTAAGWKVSIDEFDYFVRAASDLQQLTPVAATWENEAPAGTGSGDVTGTIIPVDLVLGQPNGTAVTSGCEATDFAGLDFSGEADIALVQRGTCEFGIKAANAQAAGAEAVVIMNQGNTPERSGVLTNITLIGANPDELLIPVVGTSYEAGASLASAGSTARVNVPEPVNYPQKNVIAELPGKNTANVVMAGAHLDSVPAGPGINDNGSGSAALIEIAQNMTKLKPQNTVRLAWWGAEEEGLLGSTAYVEELPQAEKDRIALYLNFDMIASPNYIFMVYDGDQSGFEAPVPVPDGSVEIEDLFERYFTSVGEPYDDAEFSGRSDYQAFIAADIPAGGLFTGAEEVKSDEQAAIWGGTAGEAFDPCYHQACDTIGNIDMHALEVNSDAIATAVLAYSYSTELVNGVRGASVPGGLNLPDPAGPQDTWSAGGGGLSHDHDHALIAG</sequence>
<evidence type="ECO:0000259" key="10">
    <source>
        <dbReference type="Pfam" id="PF04389"/>
    </source>
</evidence>
<keyword evidence="12" id="KW-1185">Reference proteome</keyword>
<accession>A0ABN2G1K1</accession>
<dbReference type="CDD" id="cd03876">
    <property type="entry name" value="M28_SGAP_like"/>
    <property type="match status" value="1"/>
</dbReference>
<evidence type="ECO:0000313" key="11">
    <source>
        <dbReference type="EMBL" id="GAA1663777.1"/>
    </source>
</evidence>
<dbReference type="SUPFAM" id="SSF52025">
    <property type="entry name" value="PA domain"/>
    <property type="match status" value="1"/>
</dbReference>
<keyword evidence="3" id="KW-0645">Protease</keyword>
<evidence type="ECO:0000256" key="4">
    <source>
        <dbReference type="ARBA" id="ARBA00022723"/>
    </source>
</evidence>
<keyword evidence="5 8" id="KW-0732">Signal</keyword>
<dbReference type="InterPro" id="IPR007484">
    <property type="entry name" value="Peptidase_M28"/>
</dbReference>
<evidence type="ECO:0000256" key="7">
    <source>
        <dbReference type="ARBA" id="ARBA00022833"/>
    </source>
</evidence>
<keyword evidence="6" id="KW-0378">Hydrolase</keyword>
<evidence type="ECO:0000259" key="9">
    <source>
        <dbReference type="Pfam" id="PF02225"/>
    </source>
</evidence>
<dbReference type="PANTHER" id="PTHR12147">
    <property type="entry name" value="METALLOPEPTIDASE M28 FAMILY MEMBER"/>
    <property type="match status" value="1"/>
</dbReference>
<evidence type="ECO:0000256" key="6">
    <source>
        <dbReference type="ARBA" id="ARBA00022801"/>
    </source>
</evidence>
<feature type="domain" description="Peptidase M28" evidence="10">
    <location>
        <begin position="270"/>
        <end position="486"/>
    </location>
</feature>